<evidence type="ECO:0000313" key="3">
    <source>
        <dbReference type="Proteomes" id="UP000053268"/>
    </source>
</evidence>
<dbReference type="AlphaFoldDB" id="A0A194Q7F7"/>
<gene>
    <name evidence="2" type="ORF">RR46_08495</name>
</gene>
<evidence type="ECO:0000256" key="1">
    <source>
        <dbReference type="SAM" id="MobiDB-lite"/>
    </source>
</evidence>
<sequence length="479" mass="54242">MVYNIVYETAVAPHYPYQSLVYSLVLCSTPEHRNDSPSRDSDSLCDSDSASPVPFLCTQDGTEGETDVIWNHYTPKSGNRAHFKNTTPLSRRSKKSLRPKVLEKPLPRRRAIRPSQKKNALLQELLELNQNLHEIIGNKAEKNSIPERDDSEDDIFRDIQEFSPKSGLRSNTCLRKNLLSSRFFKPEPEVGLDSDDSMNECLLKATQVVEENLSKDDMKPKNDVASNKNKCTNSSFIKIDQDSMDAILNSIKFESPCAKRVKKCNSPQLVNDSFEGFVGNLNDSALERLTQMPTKPRTTHEPKTKKTNELYLDFNGSFSKSFSRHSSMPESPSVPQPNKPSTSGMAFGRYSSMPMDKNQMDPSDSPIRCTPDEIKKKHQMAREKLLAKRQLPFTSLPCSNTLPSIPEKTSSNKYKFQPKVPSEKAFLHSKLSNNVKPNCNNPPVSNQRSNSEDIKAIIEKKRQEALMKLRLRKQTQAKT</sequence>
<feature type="region of interest" description="Disordered" evidence="1">
    <location>
        <begin position="432"/>
        <end position="453"/>
    </location>
</feature>
<keyword evidence="3" id="KW-1185">Reference proteome</keyword>
<proteinExistence type="predicted"/>
<feature type="region of interest" description="Disordered" evidence="1">
    <location>
        <begin position="72"/>
        <end position="102"/>
    </location>
</feature>
<feature type="compositionally biased region" description="Low complexity" evidence="1">
    <location>
        <begin position="432"/>
        <end position="446"/>
    </location>
</feature>
<evidence type="ECO:0000313" key="2">
    <source>
        <dbReference type="EMBL" id="KPJ01458.1"/>
    </source>
</evidence>
<dbReference type="Proteomes" id="UP000053268">
    <property type="component" value="Unassembled WGS sequence"/>
</dbReference>
<protein>
    <submittedName>
        <fullName evidence="2">Uncharacterized protein</fullName>
    </submittedName>
</protein>
<accession>A0A194Q7F7</accession>
<organism evidence="2 3">
    <name type="scientific">Papilio xuthus</name>
    <name type="common">Asian swallowtail butterfly</name>
    <dbReference type="NCBI Taxonomy" id="66420"/>
    <lineage>
        <taxon>Eukaryota</taxon>
        <taxon>Metazoa</taxon>
        <taxon>Ecdysozoa</taxon>
        <taxon>Arthropoda</taxon>
        <taxon>Hexapoda</taxon>
        <taxon>Insecta</taxon>
        <taxon>Pterygota</taxon>
        <taxon>Neoptera</taxon>
        <taxon>Endopterygota</taxon>
        <taxon>Lepidoptera</taxon>
        <taxon>Glossata</taxon>
        <taxon>Ditrysia</taxon>
        <taxon>Papilionoidea</taxon>
        <taxon>Papilionidae</taxon>
        <taxon>Papilioninae</taxon>
        <taxon>Papilio</taxon>
    </lineage>
</organism>
<feature type="region of interest" description="Disordered" evidence="1">
    <location>
        <begin position="321"/>
        <end position="370"/>
    </location>
</feature>
<name>A0A194Q7F7_PAPXU</name>
<reference evidence="2 3" key="1">
    <citation type="journal article" date="2015" name="Nat. Commun.">
        <title>Outbred genome sequencing and CRISPR/Cas9 gene editing in butterflies.</title>
        <authorList>
            <person name="Li X."/>
            <person name="Fan D."/>
            <person name="Zhang W."/>
            <person name="Liu G."/>
            <person name="Zhang L."/>
            <person name="Zhao L."/>
            <person name="Fang X."/>
            <person name="Chen L."/>
            <person name="Dong Y."/>
            <person name="Chen Y."/>
            <person name="Ding Y."/>
            <person name="Zhao R."/>
            <person name="Feng M."/>
            <person name="Zhu Y."/>
            <person name="Feng Y."/>
            <person name="Jiang X."/>
            <person name="Zhu D."/>
            <person name="Xiang H."/>
            <person name="Feng X."/>
            <person name="Li S."/>
            <person name="Wang J."/>
            <person name="Zhang G."/>
            <person name="Kronforst M.R."/>
            <person name="Wang W."/>
        </authorList>
    </citation>
    <scope>NUCLEOTIDE SEQUENCE [LARGE SCALE GENOMIC DNA]</scope>
    <source>
        <strain evidence="2">Ya'a_city_454_Px</strain>
        <tissue evidence="2">Whole body</tissue>
    </source>
</reference>
<dbReference type="EMBL" id="KQ459324">
    <property type="protein sequence ID" value="KPJ01458.1"/>
    <property type="molecule type" value="Genomic_DNA"/>
</dbReference>